<feature type="domain" description="Methylamine utilisation protein MauE" evidence="6">
    <location>
        <begin position="25"/>
        <end position="151"/>
    </location>
</feature>
<gene>
    <name evidence="7" type="ORF">EZ444_02485</name>
</gene>
<feature type="transmembrane region" description="Helical" evidence="5">
    <location>
        <begin position="136"/>
        <end position="154"/>
    </location>
</feature>
<reference evidence="7 8" key="1">
    <citation type="submission" date="2019-02" db="EMBL/GenBank/DDBJ databases">
        <title>Pedobacter sp. RP-3-8 sp. nov., isolated from Arctic soil.</title>
        <authorList>
            <person name="Dahal R.H."/>
        </authorList>
    </citation>
    <scope>NUCLEOTIDE SEQUENCE [LARGE SCALE GENOMIC DNA]</scope>
    <source>
        <strain evidence="7 8">RP-3-8</strain>
    </source>
</reference>
<organism evidence="7 8">
    <name type="scientific">Pedobacter hiemivivus</name>
    <dbReference type="NCBI Taxonomy" id="2530454"/>
    <lineage>
        <taxon>Bacteria</taxon>
        <taxon>Pseudomonadati</taxon>
        <taxon>Bacteroidota</taxon>
        <taxon>Sphingobacteriia</taxon>
        <taxon>Sphingobacteriales</taxon>
        <taxon>Sphingobacteriaceae</taxon>
        <taxon>Pedobacter</taxon>
    </lineage>
</organism>
<evidence type="ECO:0000259" key="6">
    <source>
        <dbReference type="Pfam" id="PF07291"/>
    </source>
</evidence>
<evidence type="ECO:0000256" key="3">
    <source>
        <dbReference type="ARBA" id="ARBA00022989"/>
    </source>
</evidence>
<dbReference type="InterPro" id="IPR009908">
    <property type="entry name" value="Methylamine_util_MauE"/>
</dbReference>
<feature type="transmembrane region" description="Helical" evidence="5">
    <location>
        <begin position="26"/>
        <end position="44"/>
    </location>
</feature>
<evidence type="ECO:0000313" key="8">
    <source>
        <dbReference type="Proteomes" id="UP000291117"/>
    </source>
</evidence>
<dbReference type="GO" id="GO:0030416">
    <property type="term" value="P:methylamine metabolic process"/>
    <property type="evidence" value="ECO:0007669"/>
    <property type="project" value="InterPro"/>
</dbReference>
<keyword evidence="8" id="KW-1185">Reference proteome</keyword>
<proteinExistence type="predicted"/>
<dbReference type="GO" id="GO:0016020">
    <property type="term" value="C:membrane"/>
    <property type="evidence" value="ECO:0007669"/>
    <property type="project" value="UniProtKB-SubCell"/>
</dbReference>
<evidence type="ECO:0000256" key="2">
    <source>
        <dbReference type="ARBA" id="ARBA00022692"/>
    </source>
</evidence>
<dbReference type="AlphaFoldDB" id="A0A4R0NJG1"/>
<accession>A0A4R0NJG1</accession>
<dbReference type="Pfam" id="PF07291">
    <property type="entry name" value="MauE"/>
    <property type="match status" value="1"/>
</dbReference>
<comment type="subcellular location">
    <subcellularLocation>
        <location evidence="1">Membrane</location>
        <topology evidence="1">Multi-pass membrane protein</topology>
    </subcellularLocation>
</comment>
<protein>
    <recommendedName>
        <fullName evidence="6">Methylamine utilisation protein MauE domain-containing protein</fullName>
    </recommendedName>
</protein>
<sequence length="162" mass="18407">MTKIVKMETTVNKQSRIRFSDKTKRTIVDIITYLYVLLFLYAATSKLIEYDKFQLQISKSPIITDFAPVLVWMIPALEIIISIVLLFKRTLMLGLYAALGLMCLFTVYIYAILNYTDSIPCSCGGVLEKLGWTEHLIFNIAFVVIAVTGILLQAKIMQKKAI</sequence>
<keyword evidence="2 5" id="KW-0812">Transmembrane</keyword>
<comment type="caution">
    <text evidence="7">The sequence shown here is derived from an EMBL/GenBank/DDBJ whole genome shotgun (WGS) entry which is preliminary data.</text>
</comment>
<keyword evidence="4 5" id="KW-0472">Membrane</keyword>
<dbReference type="EMBL" id="SJSM01000001">
    <property type="protein sequence ID" value="TCC99562.1"/>
    <property type="molecule type" value="Genomic_DNA"/>
</dbReference>
<keyword evidence="3 5" id="KW-1133">Transmembrane helix</keyword>
<feature type="transmembrane region" description="Helical" evidence="5">
    <location>
        <begin position="69"/>
        <end position="87"/>
    </location>
</feature>
<evidence type="ECO:0000256" key="5">
    <source>
        <dbReference type="SAM" id="Phobius"/>
    </source>
</evidence>
<name>A0A4R0NJG1_9SPHI</name>
<evidence type="ECO:0000256" key="4">
    <source>
        <dbReference type="ARBA" id="ARBA00023136"/>
    </source>
</evidence>
<dbReference type="Proteomes" id="UP000291117">
    <property type="component" value="Unassembled WGS sequence"/>
</dbReference>
<dbReference type="OrthoDB" id="673785at2"/>
<feature type="transmembrane region" description="Helical" evidence="5">
    <location>
        <begin position="94"/>
        <end position="116"/>
    </location>
</feature>
<evidence type="ECO:0000313" key="7">
    <source>
        <dbReference type="EMBL" id="TCC99562.1"/>
    </source>
</evidence>
<evidence type="ECO:0000256" key="1">
    <source>
        <dbReference type="ARBA" id="ARBA00004141"/>
    </source>
</evidence>